<dbReference type="PANTHER" id="PTHR30535">
    <property type="entry name" value="VITAMIN B12-BINDING PROTEIN"/>
    <property type="match status" value="1"/>
</dbReference>
<evidence type="ECO:0000256" key="12">
    <source>
        <dbReference type="ARBA" id="ARBA00023288"/>
    </source>
</evidence>
<evidence type="ECO:0000313" key="18">
    <source>
        <dbReference type="Proteomes" id="UP000004625"/>
    </source>
</evidence>
<reference evidence="17 18" key="1">
    <citation type="submission" date="2011-09" db="EMBL/GenBank/DDBJ databases">
        <authorList>
            <person name="Weinstock G."/>
            <person name="Sodergren E."/>
            <person name="Clifton S."/>
            <person name="Fulton L."/>
            <person name="Fulton B."/>
            <person name="Courtney L."/>
            <person name="Fronick C."/>
            <person name="Harrison M."/>
            <person name="Strong C."/>
            <person name="Farmer C."/>
            <person name="Delahaunty K."/>
            <person name="Markovic C."/>
            <person name="Hall O."/>
            <person name="Minx P."/>
            <person name="Tomlinson C."/>
            <person name="Mitreva M."/>
            <person name="Hou S."/>
            <person name="Chen J."/>
            <person name="Wollam A."/>
            <person name="Pepin K.H."/>
            <person name="Johnson M."/>
            <person name="Bhonagiri V."/>
            <person name="Zhang X."/>
            <person name="Suruliraj S."/>
            <person name="Warren W."/>
            <person name="Chinwalla A."/>
            <person name="Mardis E.R."/>
            <person name="Wilson R.K."/>
        </authorList>
    </citation>
    <scope>NUCLEOTIDE SEQUENCE [LARGE SCALE GENOMIC DNA]</scope>
    <source>
        <strain evidence="17 18">F0439</strain>
    </source>
</reference>
<evidence type="ECO:0000256" key="8">
    <source>
        <dbReference type="ARBA" id="ARBA00022729"/>
    </source>
</evidence>
<dbReference type="NCBIfam" id="TIGR03659">
    <property type="entry name" value="IsdE"/>
    <property type="match status" value="1"/>
</dbReference>
<dbReference type="PATRIC" id="fig|797515.3.peg.1752"/>
<dbReference type="HOGENOM" id="CLU_038034_2_3_9"/>
<dbReference type="AlphaFoldDB" id="G9ZQ93"/>
<dbReference type="PROSITE" id="PS50983">
    <property type="entry name" value="FE_B12_PBP"/>
    <property type="match status" value="1"/>
</dbReference>
<keyword evidence="15" id="KW-0812">Transmembrane</keyword>
<feature type="transmembrane region" description="Helical" evidence="15">
    <location>
        <begin position="7"/>
        <end position="28"/>
    </location>
</feature>
<evidence type="ECO:0000313" key="17">
    <source>
        <dbReference type="EMBL" id="EHL97649.1"/>
    </source>
</evidence>
<accession>G9ZQ93</accession>
<name>G9ZQ93_9LACO</name>
<dbReference type="RefSeq" id="WP_008213379.1">
    <property type="nucleotide sequence ID" value="NZ_JH414999.1"/>
</dbReference>
<comment type="caution">
    <text evidence="17">The sequence shown here is derived from an EMBL/GenBank/DDBJ whole genome shotgun (WGS) entry which is preliminary data.</text>
</comment>
<organism evidence="17 18">
    <name type="scientific">Lentilactobacillus parafarraginis F0439</name>
    <dbReference type="NCBI Taxonomy" id="797515"/>
    <lineage>
        <taxon>Bacteria</taxon>
        <taxon>Bacillati</taxon>
        <taxon>Bacillota</taxon>
        <taxon>Bacilli</taxon>
        <taxon>Lactobacillales</taxon>
        <taxon>Lactobacillaceae</taxon>
        <taxon>Lentilactobacillus</taxon>
    </lineage>
</organism>
<dbReference type="STRING" id="797515.HMPREF9103_01900"/>
<evidence type="ECO:0000256" key="6">
    <source>
        <dbReference type="ARBA" id="ARBA00022617"/>
    </source>
</evidence>
<evidence type="ECO:0000256" key="7">
    <source>
        <dbReference type="ARBA" id="ARBA00022723"/>
    </source>
</evidence>
<dbReference type="Gene3D" id="3.40.50.1980">
    <property type="entry name" value="Nitrogenase molybdenum iron protein domain"/>
    <property type="match status" value="2"/>
</dbReference>
<evidence type="ECO:0000256" key="13">
    <source>
        <dbReference type="ARBA" id="ARBA00031148"/>
    </source>
</evidence>
<dbReference type="GO" id="GO:0015886">
    <property type="term" value="P:heme transport"/>
    <property type="evidence" value="ECO:0007669"/>
    <property type="project" value="InterPro"/>
</dbReference>
<evidence type="ECO:0000256" key="15">
    <source>
        <dbReference type="SAM" id="Phobius"/>
    </source>
</evidence>
<dbReference type="InterPro" id="IPR050902">
    <property type="entry name" value="ABC_Transporter_SBP"/>
</dbReference>
<protein>
    <recommendedName>
        <fullName evidence="3">High-affinity heme uptake system protein IsdE</fullName>
    </recommendedName>
    <alternativeName>
        <fullName evidence="14">Iron-regulated surface determinant protein E</fullName>
    </alternativeName>
    <alternativeName>
        <fullName evidence="13">Staphylococcal iron-regulated protein F</fullName>
    </alternativeName>
</protein>
<keyword evidence="6" id="KW-0349">Heme</keyword>
<dbReference type="InterPro" id="IPR019957">
    <property type="entry name" value="ABC_transptr_haem-bd_IsdE"/>
</dbReference>
<comment type="cofactor">
    <cofactor evidence="1">
        <name>heme b</name>
        <dbReference type="ChEBI" id="CHEBI:60344"/>
    </cofactor>
</comment>
<comment type="similarity">
    <text evidence="2">Belongs to the bacterial solute-binding protein 8 family.</text>
</comment>
<keyword evidence="8" id="KW-0732">Signal</keyword>
<proteinExistence type="inferred from homology"/>
<keyword evidence="10 15" id="KW-0472">Membrane</keyword>
<dbReference type="Proteomes" id="UP000004625">
    <property type="component" value="Unassembled WGS sequence"/>
</dbReference>
<evidence type="ECO:0000259" key="16">
    <source>
        <dbReference type="PROSITE" id="PS50983"/>
    </source>
</evidence>
<keyword evidence="7" id="KW-0479">Metal-binding</keyword>
<keyword evidence="15" id="KW-1133">Transmembrane helix</keyword>
<keyword evidence="11" id="KW-0564">Palmitate</keyword>
<evidence type="ECO:0000256" key="1">
    <source>
        <dbReference type="ARBA" id="ARBA00001970"/>
    </source>
</evidence>
<keyword evidence="9" id="KW-0408">Iron</keyword>
<dbReference type="EMBL" id="AGEY01000113">
    <property type="protein sequence ID" value="EHL97649.1"/>
    <property type="molecule type" value="Genomic_DNA"/>
</dbReference>
<dbReference type="GO" id="GO:0016020">
    <property type="term" value="C:membrane"/>
    <property type="evidence" value="ECO:0007669"/>
    <property type="project" value="InterPro"/>
</dbReference>
<dbReference type="GO" id="GO:0046872">
    <property type="term" value="F:metal ion binding"/>
    <property type="evidence" value="ECO:0007669"/>
    <property type="project" value="UniProtKB-KW"/>
</dbReference>
<keyword evidence="12" id="KW-0449">Lipoprotein</keyword>
<keyword evidence="5" id="KW-1003">Cell membrane</keyword>
<evidence type="ECO:0000256" key="2">
    <source>
        <dbReference type="ARBA" id="ARBA00008814"/>
    </source>
</evidence>
<dbReference type="GO" id="GO:0071281">
    <property type="term" value="P:cellular response to iron ion"/>
    <property type="evidence" value="ECO:0007669"/>
    <property type="project" value="TreeGrafter"/>
</dbReference>
<sequence length="301" mass="33529">MNGSRKTGLIILTIVAVVGISLAVLFGFQSHQRAQKKTRIVATTYAVVQIADKLDLPLAGVPTTENHIPARYKNVPRVGSPMNPNVEKIASLKPSVVYSVTTLEDQFGKAFSKRHIKPYFLDLTSVAKLKHVVTQMGHQYQRQAQAKRAIRQINAAEKRARQRAKDQPTKVKVLVLMGLPGASYMAGTNHSYIGNLVVLAGGKNVFMSKNQEYIQPNDEAIKKARPDVILRLEHALPKMVTAQFNQAFKTDPMWKTLPAVKNHRVYDLQEPDFDATANMRAAVALQKISRWLYPHTGGNNQ</sequence>
<evidence type="ECO:0000256" key="5">
    <source>
        <dbReference type="ARBA" id="ARBA00022475"/>
    </source>
</evidence>
<dbReference type="InterPro" id="IPR002491">
    <property type="entry name" value="ABC_transptr_periplasmic_BD"/>
</dbReference>
<dbReference type="Pfam" id="PF01497">
    <property type="entry name" value="Peripla_BP_2"/>
    <property type="match status" value="1"/>
</dbReference>
<feature type="domain" description="Fe/B12 periplasmic-binding" evidence="16">
    <location>
        <begin position="39"/>
        <end position="296"/>
    </location>
</feature>
<evidence type="ECO:0000256" key="9">
    <source>
        <dbReference type="ARBA" id="ARBA00023004"/>
    </source>
</evidence>
<dbReference type="SUPFAM" id="SSF53807">
    <property type="entry name" value="Helical backbone' metal receptor"/>
    <property type="match status" value="1"/>
</dbReference>
<keyword evidence="18" id="KW-1185">Reference proteome</keyword>
<dbReference type="GO" id="GO:0020037">
    <property type="term" value="F:heme binding"/>
    <property type="evidence" value="ECO:0007669"/>
    <property type="project" value="InterPro"/>
</dbReference>
<evidence type="ECO:0000256" key="3">
    <source>
        <dbReference type="ARBA" id="ARBA00015862"/>
    </source>
</evidence>
<keyword evidence="4" id="KW-0813">Transport</keyword>
<evidence type="ECO:0000256" key="11">
    <source>
        <dbReference type="ARBA" id="ARBA00023139"/>
    </source>
</evidence>
<gene>
    <name evidence="17" type="ORF">HMPREF9103_01900</name>
</gene>
<dbReference type="PANTHER" id="PTHR30535:SF36">
    <property type="entry name" value="HIGH-AFFINITY HEME UPTAKE SYSTEM PROTEIN ISDE"/>
    <property type="match status" value="1"/>
</dbReference>
<evidence type="ECO:0000256" key="10">
    <source>
        <dbReference type="ARBA" id="ARBA00023136"/>
    </source>
</evidence>
<evidence type="ECO:0000256" key="14">
    <source>
        <dbReference type="ARBA" id="ARBA00031463"/>
    </source>
</evidence>
<dbReference type="eggNOG" id="COG0614">
    <property type="taxonomic scope" value="Bacteria"/>
</dbReference>
<evidence type="ECO:0000256" key="4">
    <source>
        <dbReference type="ARBA" id="ARBA00022448"/>
    </source>
</evidence>